<dbReference type="OMA" id="ELYFPYP"/>
<evidence type="ECO:0000313" key="6">
    <source>
        <dbReference type="EMBL" id="KAH7282109.1"/>
    </source>
</evidence>
<sequence>MSSAKCLLLPCILLVMCSLMLEFREVMATQYTVGDSIGWGLGHDMETWAAQFKFQVGDELYFPYPAGQHSVLLVTEEDYKTCNREKPVASDNGMGDMAMTLISPQTYYFICGIPGHCEQGLRLKIVVEHEAPSPPQDGPVGNDAPVALTPPAQSGSNYSPPYYNQYNAFRRNSSPKIYVSIAASTAMATFSILAPAVLL</sequence>
<evidence type="ECO:0000256" key="1">
    <source>
        <dbReference type="ARBA" id="ARBA00022723"/>
    </source>
</evidence>
<organism evidence="6 7">
    <name type="scientific">Ceratopteris richardii</name>
    <name type="common">Triangle waterfern</name>
    <dbReference type="NCBI Taxonomy" id="49495"/>
    <lineage>
        <taxon>Eukaryota</taxon>
        <taxon>Viridiplantae</taxon>
        <taxon>Streptophyta</taxon>
        <taxon>Embryophyta</taxon>
        <taxon>Tracheophyta</taxon>
        <taxon>Polypodiopsida</taxon>
        <taxon>Polypodiidae</taxon>
        <taxon>Polypodiales</taxon>
        <taxon>Pteridineae</taxon>
        <taxon>Pteridaceae</taxon>
        <taxon>Parkerioideae</taxon>
        <taxon>Ceratopteris</taxon>
    </lineage>
</organism>
<dbReference type="PANTHER" id="PTHR33021:SF499">
    <property type="entry name" value="OS12G0150500 PROTEIN"/>
    <property type="match status" value="1"/>
</dbReference>
<dbReference type="Gene3D" id="2.60.40.420">
    <property type="entry name" value="Cupredoxins - blue copper proteins"/>
    <property type="match status" value="1"/>
</dbReference>
<dbReference type="SUPFAM" id="SSF49503">
    <property type="entry name" value="Cupredoxins"/>
    <property type="match status" value="1"/>
</dbReference>
<keyword evidence="4" id="KW-0732">Signal</keyword>
<dbReference type="GO" id="GO:0009055">
    <property type="term" value="F:electron transfer activity"/>
    <property type="evidence" value="ECO:0007669"/>
    <property type="project" value="InterPro"/>
</dbReference>
<comment type="caution">
    <text evidence="6">The sequence shown here is derived from an EMBL/GenBank/DDBJ whole genome shotgun (WGS) entry which is preliminary data.</text>
</comment>
<dbReference type="Proteomes" id="UP000825935">
    <property type="component" value="Chromosome 35"/>
</dbReference>
<gene>
    <name evidence="6" type="ORF">KP509_35G012300</name>
</gene>
<dbReference type="FunFam" id="2.60.40.420:FF:000003">
    <property type="entry name" value="Blue copper"/>
    <property type="match status" value="1"/>
</dbReference>
<dbReference type="GO" id="GO:0005886">
    <property type="term" value="C:plasma membrane"/>
    <property type="evidence" value="ECO:0007669"/>
    <property type="project" value="TreeGrafter"/>
</dbReference>
<dbReference type="Pfam" id="PF02298">
    <property type="entry name" value="Cu_bind_like"/>
    <property type="match status" value="1"/>
</dbReference>
<evidence type="ECO:0000259" key="5">
    <source>
        <dbReference type="PROSITE" id="PS51485"/>
    </source>
</evidence>
<reference evidence="6" key="1">
    <citation type="submission" date="2021-08" db="EMBL/GenBank/DDBJ databases">
        <title>WGS assembly of Ceratopteris richardii.</title>
        <authorList>
            <person name="Marchant D.B."/>
            <person name="Chen G."/>
            <person name="Jenkins J."/>
            <person name="Shu S."/>
            <person name="Leebens-Mack J."/>
            <person name="Grimwood J."/>
            <person name="Schmutz J."/>
            <person name="Soltis P."/>
            <person name="Soltis D."/>
            <person name="Chen Z.-H."/>
        </authorList>
    </citation>
    <scope>NUCLEOTIDE SEQUENCE</scope>
    <source>
        <strain evidence="6">Whitten #5841</strain>
        <tissue evidence="6">Leaf</tissue>
    </source>
</reference>
<dbReference type="InterPro" id="IPR008972">
    <property type="entry name" value="Cupredoxin"/>
</dbReference>
<keyword evidence="2" id="KW-0325">Glycoprotein</keyword>
<name>A0A8T2QE10_CERRI</name>
<evidence type="ECO:0000313" key="7">
    <source>
        <dbReference type="Proteomes" id="UP000825935"/>
    </source>
</evidence>
<feature type="domain" description="Phytocyanin" evidence="5">
    <location>
        <begin position="29"/>
        <end position="129"/>
    </location>
</feature>
<dbReference type="PROSITE" id="PS51485">
    <property type="entry name" value="PHYTOCYANIN"/>
    <property type="match status" value="1"/>
</dbReference>
<feature type="signal peptide" evidence="4">
    <location>
        <begin position="1"/>
        <end position="28"/>
    </location>
</feature>
<proteinExistence type="predicted"/>
<dbReference type="PANTHER" id="PTHR33021">
    <property type="entry name" value="BLUE COPPER PROTEIN"/>
    <property type="match status" value="1"/>
</dbReference>
<evidence type="ECO:0000256" key="3">
    <source>
        <dbReference type="SAM" id="MobiDB-lite"/>
    </source>
</evidence>
<accession>A0A8T2QE10</accession>
<feature type="region of interest" description="Disordered" evidence="3">
    <location>
        <begin position="132"/>
        <end position="156"/>
    </location>
</feature>
<evidence type="ECO:0000256" key="2">
    <source>
        <dbReference type="ARBA" id="ARBA00023180"/>
    </source>
</evidence>
<dbReference type="OrthoDB" id="206968at2759"/>
<dbReference type="InterPro" id="IPR003245">
    <property type="entry name" value="Phytocyanin_dom"/>
</dbReference>
<keyword evidence="7" id="KW-1185">Reference proteome</keyword>
<dbReference type="AlphaFoldDB" id="A0A8T2QE10"/>
<dbReference type="CDD" id="cd04216">
    <property type="entry name" value="Phytocyanin"/>
    <property type="match status" value="1"/>
</dbReference>
<feature type="chain" id="PRO_5035897215" description="Phytocyanin domain-containing protein" evidence="4">
    <location>
        <begin position="29"/>
        <end position="199"/>
    </location>
</feature>
<protein>
    <recommendedName>
        <fullName evidence="5">Phytocyanin domain-containing protein</fullName>
    </recommendedName>
</protein>
<evidence type="ECO:0000256" key="4">
    <source>
        <dbReference type="SAM" id="SignalP"/>
    </source>
</evidence>
<dbReference type="GO" id="GO:0046872">
    <property type="term" value="F:metal ion binding"/>
    <property type="evidence" value="ECO:0007669"/>
    <property type="project" value="UniProtKB-KW"/>
</dbReference>
<keyword evidence="1" id="KW-0479">Metal-binding</keyword>
<dbReference type="InterPro" id="IPR039391">
    <property type="entry name" value="Phytocyanin-like"/>
</dbReference>
<dbReference type="EMBL" id="CM035440">
    <property type="protein sequence ID" value="KAH7282109.1"/>
    <property type="molecule type" value="Genomic_DNA"/>
</dbReference>